<sequence>MQKHECPRCGSAKATTIMLPPGKDSTEQRPHPAFRCLACDTQWSDEAEWSRLHADAPAEAGDPATPAGEDA</sequence>
<dbReference type="EMBL" id="LT629711">
    <property type="protein sequence ID" value="SDP44217.1"/>
    <property type="molecule type" value="Genomic_DNA"/>
</dbReference>
<dbReference type="OrthoDB" id="275535at2"/>
<dbReference type="SUPFAM" id="SSF57783">
    <property type="entry name" value="Zinc beta-ribbon"/>
    <property type="match status" value="1"/>
</dbReference>
<evidence type="ECO:0000313" key="2">
    <source>
        <dbReference type="Proteomes" id="UP000199077"/>
    </source>
</evidence>
<reference evidence="2" key="1">
    <citation type="submission" date="2016-10" db="EMBL/GenBank/DDBJ databases">
        <authorList>
            <person name="Varghese N."/>
            <person name="Submissions S."/>
        </authorList>
    </citation>
    <scope>NUCLEOTIDE SEQUENCE [LARGE SCALE GENOMIC DNA]</scope>
    <source>
        <strain evidence="2">DSM 22329</strain>
    </source>
</reference>
<protein>
    <submittedName>
        <fullName evidence="1">Uncharacterized protein</fullName>
    </submittedName>
</protein>
<dbReference type="AlphaFoldDB" id="A0A1H0SR52"/>
<dbReference type="Proteomes" id="UP000199077">
    <property type="component" value="Chromosome I"/>
</dbReference>
<gene>
    <name evidence="1" type="ORF">SAMN04489867_2472</name>
</gene>
<evidence type="ECO:0000313" key="1">
    <source>
        <dbReference type="EMBL" id="SDP44217.1"/>
    </source>
</evidence>
<name>A0A1H0SR52_9MICO</name>
<organism evidence="1 2">
    <name type="scientific">Pedococcus dokdonensis</name>
    <dbReference type="NCBI Taxonomy" id="443156"/>
    <lineage>
        <taxon>Bacteria</taxon>
        <taxon>Bacillati</taxon>
        <taxon>Actinomycetota</taxon>
        <taxon>Actinomycetes</taxon>
        <taxon>Micrococcales</taxon>
        <taxon>Intrasporangiaceae</taxon>
        <taxon>Pedococcus</taxon>
    </lineage>
</organism>
<proteinExistence type="predicted"/>
<dbReference type="Gene3D" id="2.20.25.10">
    <property type="match status" value="1"/>
</dbReference>
<accession>A0A1H0SR52</accession>
<dbReference type="RefSeq" id="WP_091785879.1">
    <property type="nucleotide sequence ID" value="NZ_LT629711.1"/>
</dbReference>
<keyword evidence="2" id="KW-1185">Reference proteome</keyword>